<keyword evidence="6" id="KW-1185">Reference proteome</keyword>
<dbReference type="EMBL" id="KN847532">
    <property type="protein sequence ID" value="KIW07557.1"/>
    <property type="molecule type" value="Genomic_DNA"/>
</dbReference>
<keyword evidence="2" id="KW-0227">DNA damage</keyword>
<dbReference type="GO" id="GO:0030983">
    <property type="term" value="F:mismatched DNA binding"/>
    <property type="evidence" value="ECO:0007669"/>
    <property type="project" value="InterPro"/>
</dbReference>
<protein>
    <recommendedName>
        <fullName evidence="4">DNA mismatch repair protein S5 domain-containing protein</fullName>
    </recommendedName>
</protein>
<dbReference type="InterPro" id="IPR002099">
    <property type="entry name" value="MutL/Mlh/PMS"/>
</dbReference>
<dbReference type="InParanoid" id="A0A0D1Z3N5"/>
<dbReference type="SUPFAM" id="SSF55874">
    <property type="entry name" value="ATPase domain of HSP90 chaperone/DNA topoisomerase II/histidine kinase"/>
    <property type="match status" value="1"/>
</dbReference>
<evidence type="ECO:0000259" key="4">
    <source>
        <dbReference type="SMART" id="SM01340"/>
    </source>
</evidence>
<dbReference type="GO" id="GO:0006298">
    <property type="term" value="P:mismatch repair"/>
    <property type="evidence" value="ECO:0007669"/>
    <property type="project" value="InterPro"/>
</dbReference>
<dbReference type="SUPFAM" id="SSF54211">
    <property type="entry name" value="Ribosomal protein S5 domain 2-like"/>
    <property type="match status" value="1"/>
</dbReference>
<evidence type="ECO:0000313" key="5">
    <source>
        <dbReference type="EMBL" id="KIW07557.1"/>
    </source>
</evidence>
<dbReference type="InterPro" id="IPR020568">
    <property type="entry name" value="Ribosomal_Su5_D2-typ_SF"/>
</dbReference>
<dbReference type="InterPro" id="IPR038973">
    <property type="entry name" value="MutL/Mlh/Pms-like"/>
</dbReference>
<dbReference type="PANTHER" id="PTHR10073">
    <property type="entry name" value="DNA MISMATCH REPAIR PROTEIN MLH, PMS, MUTL"/>
    <property type="match status" value="1"/>
</dbReference>
<dbReference type="Proteomes" id="UP000053259">
    <property type="component" value="Unassembled WGS sequence"/>
</dbReference>
<dbReference type="FunFam" id="3.30.565.10:FF:000017">
    <property type="entry name" value="PMS1 homolog 1, mismatch repair system component"/>
    <property type="match status" value="1"/>
</dbReference>
<dbReference type="HOGENOM" id="CLU_011171_4_0_1"/>
<feature type="domain" description="DNA mismatch repair protein S5" evidence="4">
    <location>
        <begin position="221"/>
        <end position="349"/>
    </location>
</feature>
<dbReference type="InterPro" id="IPR036890">
    <property type="entry name" value="HATPase_C_sf"/>
</dbReference>
<gene>
    <name evidence="5" type="ORF">PV09_01514</name>
</gene>
<dbReference type="GO" id="GO:0016887">
    <property type="term" value="F:ATP hydrolysis activity"/>
    <property type="evidence" value="ECO:0007669"/>
    <property type="project" value="InterPro"/>
</dbReference>
<evidence type="ECO:0000256" key="1">
    <source>
        <dbReference type="ARBA" id="ARBA00006082"/>
    </source>
</evidence>
<sequence>MASIRPLEGGTALLLTSTQVITSPLSAVKELLENSLDASATFISIEISSNTVNVVQVRDNGHGIAPDDRGVCCRQNTTSRLNSVADLRNVGGKSLGFRGQALFALAEVAGKMEVTTRVEGESAAVRLDIGAQGEVVTRTVVSQPVGTSVRITDLFAKFPVRKQAAEKSAVKCLASIRRLLQAYALARPNVRLALRVSKIKANKMSLVYAPDVNQATVQDAAFKIIGTEPASQCSWYALKVHSYDVQALLPTPEAAASKISNFGHFVSVDRRPVSPTRGLFKKICKQIIDKIRKSNITLASVNNPFFVVNIGCPKGCYDPNVEPAKDDVLFEDEGQVFEAIERLLDLAYTSCQKPSNRLDPDSPQLGRITAQALTSDNRDREHCPDHEDDFEALETNHVPSLSSTEGRSCLLVDKERPSSPFNYDEERNAEMPTDDNEIEVPQEQANIWRATMYGCDEDDVELVDSRARSASVDAIVHPTDKSDLNPWIIAKLNASLKRKTKEGASKDVLIPPTTTFTLSSTPCSQDYTQNSLLATSVCGDENLLDSQPCCEVERNEDLFWRSQTLFSRNQQEVSRLDSLPTPLPSSSPDHRQLKRIQSGNRREQKKNLRSKFTNNIFDLLQLAKPNVDCRKTHNPVSTKGEKKFMKRGSKCQLASTSSVDTSQAALLSKQIESRDSTSNDEQINDFRTRLRQAGDVPFSQHTQKYKQLEIAHFYGQRNEEKPNFQPCAWTAVNLVQGIFPSNEPIARPPTAKRRCTTKIASPELPHEHVSEGRETHHLHYRIVLSSTKLEELTHLFGKYSHEVAFEERNEVVYGGFESLSPLLLMNAGIRAIELLREKLGQAERLNDNEAVSTYRNVLITLERTTTTEEAARVEIS</sequence>
<feature type="region of interest" description="Disordered" evidence="3">
    <location>
        <begin position="572"/>
        <end position="606"/>
    </location>
</feature>
<dbReference type="VEuPathDB" id="FungiDB:PV09_01514"/>
<dbReference type="Gene3D" id="3.30.230.10">
    <property type="match status" value="1"/>
</dbReference>
<feature type="compositionally biased region" description="Low complexity" evidence="3">
    <location>
        <begin position="576"/>
        <end position="587"/>
    </location>
</feature>
<name>A0A0D1Z3N5_9PEZI</name>
<dbReference type="GO" id="GO:0032389">
    <property type="term" value="C:MutLalpha complex"/>
    <property type="evidence" value="ECO:0007669"/>
    <property type="project" value="TreeGrafter"/>
</dbReference>
<dbReference type="GO" id="GO:0140664">
    <property type="term" value="F:ATP-dependent DNA damage sensor activity"/>
    <property type="evidence" value="ECO:0007669"/>
    <property type="project" value="InterPro"/>
</dbReference>
<dbReference type="InterPro" id="IPR014721">
    <property type="entry name" value="Ribsml_uS5_D2-typ_fold_subgr"/>
</dbReference>
<dbReference type="Gene3D" id="3.30.565.10">
    <property type="entry name" value="Histidine kinase-like ATPase, C-terminal domain"/>
    <property type="match status" value="1"/>
</dbReference>
<dbReference type="GO" id="GO:0005524">
    <property type="term" value="F:ATP binding"/>
    <property type="evidence" value="ECO:0007669"/>
    <property type="project" value="InterPro"/>
</dbReference>
<dbReference type="Pfam" id="PF13589">
    <property type="entry name" value="HATPase_c_3"/>
    <property type="match status" value="1"/>
</dbReference>
<dbReference type="Pfam" id="PF01119">
    <property type="entry name" value="DNA_mis_repair"/>
    <property type="match status" value="1"/>
</dbReference>
<dbReference type="STRING" id="253628.A0A0D1Z3N5"/>
<dbReference type="RefSeq" id="XP_016217426.1">
    <property type="nucleotide sequence ID" value="XM_016354414.1"/>
</dbReference>
<evidence type="ECO:0000256" key="2">
    <source>
        <dbReference type="ARBA" id="ARBA00022763"/>
    </source>
</evidence>
<dbReference type="PANTHER" id="PTHR10073:SF41">
    <property type="entry name" value="MISMATCH REPAIR PROTEIN, PUTATIVE (AFU_ORTHOLOGUE AFUA_8G05820)-RELATED"/>
    <property type="match status" value="1"/>
</dbReference>
<dbReference type="OrthoDB" id="10263226at2759"/>
<dbReference type="GO" id="GO:0061982">
    <property type="term" value="P:meiosis I cell cycle process"/>
    <property type="evidence" value="ECO:0007669"/>
    <property type="project" value="UniProtKB-ARBA"/>
</dbReference>
<dbReference type="GeneID" id="27309487"/>
<reference evidence="5 6" key="1">
    <citation type="submission" date="2015-01" db="EMBL/GenBank/DDBJ databases">
        <title>The Genome Sequence of Ochroconis gallopava CBS43764.</title>
        <authorList>
            <consortium name="The Broad Institute Genomics Platform"/>
            <person name="Cuomo C."/>
            <person name="de Hoog S."/>
            <person name="Gorbushina A."/>
            <person name="Stielow B."/>
            <person name="Teixiera M."/>
            <person name="Abouelleil A."/>
            <person name="Chapman S.B."/>
            <person name="Priest M."/>
            <person name="Young S.K."/>
            <person name="Wortman J."/>
            <person name="Nusbaum C."/>
            <person name="Birren B."/>
        </authorList>
    </citation>
    <scope>NUCLEOTIDE SEQUENCE [LARGE SCALE GENOMIC DNA]</scope>
    <source>
        <strain evidence="5 6">CBS 43764</strain>
    </source>
</reference>
<dbReference type="SMART" id="SM01340">
    <property type="entry name" value="DNA_mis_repair"/>
    <property type="match status" value="1"/>
</dbReference>
<evidence type="ECO:0000256" key="3">
    <source>
        <dbReference type="SAM" id="MobiDB-lite"/>
    </source>
</evidence>
<accession>A0A0D1Z3N5</accession>
<evidence type="ECO:0000313" key="6">
    <source>
        <dbReference type="Proteomes" id="UP000053259"/>
    </source>
</evidence>
<dbReference type="AlphaFoldDB" id="A0A0D1Z3N5"/>
<dbReference type="InterPro" id="IPR013507">
    <property type="entry name" value="DNA_mismatch_S5_2-like"/>
</dbReference>
<comment type="similarity">
    <text evidence="1">Belongs to the DNA mismatch repair MutL/HexB family.</text>
</comment>
<dbReference type="NCBIfam" id="TIGR00585">
    <property type="entry name" value="mutl"/>
    <property type="match status" value="1"/>
</dbReference>
<organism evidence="5 6">
    <name type="scientific">Verruconis gallopava</name>
    <dbReference type="NCBI Taxonomy" id="253628"/>
    <lineage>
        <taxon>Eukaryota</taxon>
        <taxon>Fungi</taxon>
        <taxon>Dikarya</taxon>
        <taxon>Ascomycota</taxon>
        <taxon>Pezizomycotina</taxon>
        <taxon>Dothideomycetes</taxon>
        <taxon>Pleosporomycetidae</taxon>
        <taxon>Venturiales</taxon>
        <taxon>Sympoventuriaceae</taxon>
        <taxon>Verruconis</taxon>
    </lineage>
</organism>
<proteinExistence type="inferred from homology"/>